<dbReference type="STRING" id="1464122.SAMN05421737_11254"/>
<reference evidence="3" key="1">
    <citation type="submission" date="2016-09" db="EMBL/GenBank/DDBJ databases">
        <authorList>
            <person name="Varghese N."/>
            <person name="Submissions S."/>
        </authorList>
    </citation>
    <scope>NUCLEOTIDE SEQUENCE [LARGE SCALE GENOMIC DNA]</scope>
    <source>
        <strain evidence="3">25nlg</strain>
    </source>
</reference>
<evidence type="ECO:0000259" key="1">
    <source>
        <dbReference type="Pfam" id="PF08241"/>
    </source>
</evidence>
<organism evidence="2 3">
    <name type="scientific">Shouchella lonarensis</name>
    <dbReference type="NCBI Taxonomy" id="1464122"/>
    <lineage>
        <taxon>Bacteria</taxon>
        <taxon>Bacillati</taxon>
        <taxon>Bacillota</taxon>
        <taxon>Bacilli</taxon>
        <taxon>Bacillales</taxon>
        <taxon>Bacillaceae</taxon>
        <taxon>Shouchella</taxon>
    </lineage>
</organism>
<dbReference type="InterPro" id="IPR029063">
    <property type="entry name" value="SAM-dependent_MTases_sf"/>
</dbReference>
<proteinExistence type="predicted"/>
<dbReference type="Pfam" id="PF08241">
    <property type="entry name" value="Methyltransf_11"/>
    <property type="match status" value="1"/>
</dbReference>
<name>A0A1G6NG37_9BACI</name>
<dbReference type="EMBL" id="FMYM01000012">
    <property type="protein sequence ID" value="SDC66075.1"/>
    <property type="molecule type" value="Genomic_DNA"/>
</dbReference>
<dbReference type="Gene3D" id="3.40.50.150">
    <property type="entry name" value="Vaccinia Virus protein VP39"/>
    <property type="match status" value="1"/>
</dbReference>
<evidence type="ECO:0000313" key="3">
    <source>
        <dbReference type="Proteomes" id="UP000242662"/>
    </source>
</evidence>
<sequence>MTKSMGTEESIRRWNGFAQAYAAMQTEQGDKGREWLLNPTILFLIGDVKGKRVLDAGCGEGYLSRIFCKNGAEVTAVDYSTNMIEIAKERTPETLVINYRQGNCEDLSFLRAESFDCIVSNMVIQDLADDEKAFQEMYRLLVAGGTFVFSILHPCFATPEYGWERGEDGEILHWKVDKYFYEGAYEQDFGEKENMLFFHRTLTSYMSRLIGTGFVLEGLIEPKPSKEMIEAHPSAASKLRRPNYIVFKLKK</sequence>
<feature type="domain" description="Methyltransferase type 11" evidence="1">
    <location>
        <begin position="54"/>
        <end position="149"/>
    </location>
</feature>
<accession>A0A1G6NG37</accession>
<dbReference type="AlphaFoldDB" id="A0A1G6NG37"/>
<dbReference type="PANTHER" id="PTHR43861">
    <property type="entry name" value="TRANS-ACONITATE 2-METHYLTRANSFERASE-RELATED"/>
    <property type="match status" value="1"/>
</dbReference>
<keyword evidence="2" id="KW-0808">Transferase</keyword>
<dbReference type="CDD" id="cd02440">
    <property type="entry name" value="AdoMet_MTases"/>
    <property type="match status" value="1"/>
</dbReference>
<gene>
    <name evidence="2" type="ORF">SAMN05421737_11254</name>
</gene>
<dbReference type="PANTHER" id="PTHR43861:SF1">
    <property type="entry name" value="TRANS-ACONITATE 2-METHYLTRANSFERASE"/>
    <property type="match status" value="1"/>
</dbReference>
<dbReference type="GO" id="GO:0032259">
    <property type="term" value="P:methylation"/>
    <property type="evidence" value="ECO:0007669"/>
    <property type="project" value="UniProtKB-KW"/>
</dbReference>
<keyword evidence="2" id="KW-0489">Methyltransferase</keyword>
<dbReference type="InterPro" id="IPR013216">
    <property type="entry name" value="Methyltransf_11"/>
</dbReference>
<protein>
    <submittedName>
        <fullName evidence="2">Methyltransferase domain-containing protein</fullName>
    </submittedName>
</protein>
<keyword evidence="3" id="KW-1185">Reference proteome</keyword>
<dbReference type="OrthoDB" id="9791837at2"/>
<dbReference type="GO" id="GO:0008757">
    <property type="term" value="F:S-adenosylmethionine-dependent methyltransferase activity"/>
    <property type="evidence" value="ECO:0007669"/>
    <property type="project" value="InterPro"/>
</dbReference>
<evidence type="ECO:0000313" key="2">
    <source>
        <dbReference type="EMBL" id="SDC66075.1"/>
    </source>
</evidence>
<dbReference type="Proteomes" id="UP000242662">
    <property type="component" value="Unassembled WGS sequence"/>
</dbReference>
<dbReference type="RefSeq" id="WP_090776533.1">
    <property type="nucleotide sequence ID" value="NZ_FMYM01000012.1"/>
</dbReference>
<dbReference type="SUPFAM" id="SSF53335">
    <property type="entry name" value="S-adenosyl-L-methionine-dependent methyltransferases"/>
    <property type="match status" value="1"/>
</dbReference>